<name>A0A811N7K3_9POAL</name>
<feature type="compositionally biased region" description="Acidic residues" evidence="1">
    <location>
        <begin position="80"/>
        <end position="89"/>
    </location>
</feature>
<protein>
    <submittedName>
        <fullName evidence="2">Uncharacterized protein</fullName>
    </submittedName>
</protein>
<organism evidence="2 3">
    <name type="scientific">Miscanthus lutarioriparius</name>
    <dbReference type="NCBI Taxonomy" id="422564"/>
    <lineage>
        <taxon>Eukaryota</taxon>
        <taxon>Viridiplantae</taxon>
        <taxon>Streptophyta</taxon>
        <taxon>Embryophyta</taxon>
        <taxon>Tracheophyta</taxon>
        <taxon>Spermatophyta</taxon>
        <taxon>Magnoliopsida</taxon>
        <taxon>Liliopsida</taxon>
        <taxon>Poales</taxon>
        <taxon>Poaceae</taxon>
        <taxon>PACMAD clade</taxon>
        <taxon>Panicoideae</taxon>
        <taxon>Andropogonodae</taxon>
        <taxon>Andropogoneae</taxon>
        <taxon>Saccharinae</taxon>
        <taxon>Miscanthus</taxon>
    </lineage>
</organism>
<evidence type="ECO:0000313" key="2">
    <source>
        <dbReference type="EMBL" id="CAD6217671.1"/>
    </source>
</evidence>
<dbReference type="Proteomes" id="UP000604825">
    <property type="component" value="Unassembled WGS sequence"/>
</dbReference>
<evidence type="ECO:0000313" key="3">
    <source>
        <dbReference type="Proteomes" id="UP000604825"/>
    </source>
</evidence>
<dbReference type="EMBL" id="CAJGYO010000003">
    <property type="protein sequence ID" value="CAD6217671.1"/>
    <property type="molecule type" value="Genomic_DNA"/>
</dbReference>
<feature type="region of interest" description="Disordered" evidence="1">
    <location>
        <begin position="56"/>
        <end position="89"/>
    </location>
</feature>
<reference evidence="2" key="1">
    <citation type="submission" date="2020-10" db="EMBL/GenBank/DDBJ databases">
        <authorList>
            <person name="Han B."/>
            <person name="Lu T."/>
            <person name="Zhao Q."/>
            <person name="Huang X."/>
            <person name="Zhao Y."/>
        </authorList>
    </citation>
    <scope>NUCLEOTIDE SEQUENCE</scope>
</reference>
<proteinExistence type="predicted"/>
<dbReference type="AlphaFoldDB" id="A0A811N7K3"/>
<keyword evidence="3" id="KW-1185">Reference proteome</keyword>
<accession>A0A811N7K3</accession>
<gene>
    <name evidence="2" type="ORF">NCGR_LOCUS11640</name>
</gene>
<comment type="caution">
    <text evidence="2">The sequence shown here is derived from an EMBL/GenBank/DDBJ whole genome shotgun (WGS) entry which is preliminary data.</text>
</comment>
<sequence>MPPASTLLFRLVCTPRPTSTLLFQISYDGYLVSAKSAASSHGASLKSSCCISGTVDDSGEADRDGDGHEDSAADSRQDEDASSEDGEEEQLLVGVDDDVAAAAAAEAGFLAPFFLDAAMFWQSVWSLASTDMLCYALLCFLASTDMLCYALLLAPQCRCRTPPTLLSALLVLLL</sequence>
<feature type="compositionally biased region" description="Basic and acidic residues" evidence="1">
    <location>
        <begin position="60"/>
        <end position="79"/>
    </location>
</feature>
<evidence type="ECO:0000256" key="1">
    <source>
        <dbReference type="SAM" id="MobiDB-lite"/>
    </source>
</evidence>